<keyword evidence="4 6" id="KW-1133">Transmembrane helix</keyword>
<evidence type="ECO:0000256" key="3">
    <source>
        <dbReference type="ARBA" id="ARBA00022692"/>
    </source>
</evidence>
<evidence type="ECO:0000313" key="7">
    <source>
        <dbReference type="EMBL" id="HGH61173.1"/>
    </source>
</evidence>
<feature type="transmembrane region" description="Helical" evidence="6">
    <location>
        <begin position="340"/>
        <end position="360"/>
    </location>
</feature>
<organism evidence="7">
    <name type="scientific">Desulfomonile tiedjei</name>
    <dbReference type="NCBI Taxonomy" id="2358"/>
    <lineage>
        <taxon>Bacteria</taxon>
        <taxon>Pseudomonadati</taxon>
        <taxon>Thermodesulfobacteriota</taxon>
        <taxon>Desulfomonilia</taxon>
        <taxon>Desulfomonilales</taxon>
        <taxon>Desulfomonilaceae</taxon>
        <taxon>Desulfomonile</taxon>
    </lineage>
</organism>
<feature type="transmembrane region" description="Helical" evidence="6">
    <location>
        <begin position="95"/>
        <end position="117"/>
    </location>
</feature>
<proteinExistence type="predicted"/>
<feature type="transmembrane region" description="Helical" evidence="6">
    <location>
        <begin position="394"/>
        <end position="416"/>
    </location>
</feature>
<feature type="transmembrane region" description="Helical" evidence="6">
    <location>
        <begin position="244"/>
        <end position="265"/>
    </location>
</feature>
<keyword evidence="3 6" id="KW-0812">Transmembrane</keyword>
<evidence type="ECO:0000256" key="4">
    <source>
        <dbReference type="ARBA" id="ARBA00022989"/>
    </source>
</evidence>
<feature type="transmembrane region" description="Helical" evidence="6">
    <location>
        <begin position="49"/>
        <end position="74"/>
    </location>
</feature>
<feature type="transmembrane region" description="Helical" evidence="6">
    <location>
        <begin position="271"/>
        <end position="290"/>
    </location>
</feature>
<dbReference type="PANTHER" id="PTHR30250">
    <property type="entry name" value="PST FAMILY PREDICTED COLANIC ACID TRANSPORTER"/>
    <property type="match status" value="1"/>
</dbReference>
<feature type="transmembrane region" description="Helical" evidence="6">
    <location>
        <begin position="367"/>
        <end position="388"/>
    </location>
</feature>
<protein>
    <submittedName>
        <fullName evidence="7">Uncharacterized protein</fullName>
    </submittedName>
</protein>
<evidence type="ECO:0000256" key="6">
    <source>
        <dbReference type="SAM" id="Phobius"/>
    </source>
</evidence>
<dbReference type="AlphaFoldDB" id="A0A7C4EV92"/>
<comment type="subcellular location">
    <subcellularLocation>
        <location evidence="1">Cell membrane</location>
        <topology evidence="1">Multi-pass membrane protein</topology>
    </subcellularLocation>
</comment>
<comment type="caution">
    <text evidence="7">The sequence shown here is derived from an EMBL/GenBank/DDBJ whole genome shotgun (WGS) entry which is preliminary data.</text>
</comment>
<feature type="transmembrane region" description="Helical" evidence="6">
    <location>
        <begin position="428"/>
        <end position="445"/>
    </location>
</feature>
<dbReference type="PANTHER" id="PTHR30250:SF11">
    <property type="entry name" value="O-ANTIGEN TRANSPORTER-RELATED"/>
    <property type="match status" value="1"/>
</dbReference>
<evidence type="ECO:0000256" key="1">
    <source>
        <dbReference type="ARBA" id="ARBA00004651"/>
    </source>
</evidence>
<feature type="transmembrane region" description="Helical" evidence="6">
    <location>
        <begin position="302"/>
        <end position="320"/>
    </location>
</feature>
<reference evidence="7" key="1">
    <citation type="journal article" date="2020" name="mSystems">
        <title>Genome- and Community-Level Interaction Insights into Carbon Utilization and Element Cycling Functions of Hydrothermarchaeota in Hydrothermal Sediment.</title>
        <authorList>
            <person name="Zhou Z."/>
            <person name="Liu Y."/>
            <person name="Xu W."/>
            <person name="Pan J."/>
            <person name="Luo Z.H."/>
            <person name="Li M."/>
        </authorList>
    </citation>
    <scope>NUCLEOTIDE SEQUENCE [LARGE SCALE GENOMIC DNA]</scope>
    <source>
        <strain evidence="7">SpSt-769</strain>
    </source>
</reference>
<feature type="transmembrane region" description="Helical" evidence="6">
    <location>
        <begin position="123"/>
        <end position="145"/>
    </location>
</feature>
<keyword evidence="2" id="KW-1003">Cell membrane</keyword>
<evidence type="ECO:0000256" key="2">
    <source>
        <dbReference type="ARBA" id="ARBA00022475"/>
    </source>
</evidence>
<dbReference type="EMBL" id="DTGT01000241">
    <property type="protein sequence ID" value="HGH61173.1"/>
    <property type="molecule type" value="Genomic_DNA"/>
</dbReference>
<name>A0A7C4EV92_9BACT</name>
<gene>
    <name evidence="7" type="ORF">ENV54_07740</name>
</gene>
<feature type="transmembrane region" description="Helical" evidence="6">
    <location>
        <begin position="451"/>
        <end position="469"/>
    </location>
</feature>
<sequence length="485" mass="54212">MTSDTQDKETPSEKGIRKRFMSLLSAQGVDGVFSTIFFLYLAWLDSSVYGAVMYSLAAGIVVMKVVQFGLYYPLVSDLSNAAPEQAPEILNRVNIIKIGLFVPCMLAVAASGFYRGFSHGATISLVLICIGFSLEALAETFFADFRVRGRQVEEARIKIASAAASYLYGFAVAALGFGVVVISLFKIVSGLVRIVYGLSAHIRRYSSRWIMRPDWAMVWYVFKAASVFALIEILGIIYNKTNVFFIEGYTGVNGVAYYSATFNIIDEISVLASEQFLGWVIFPLLAAFWTRDRERSGRLVKATSLWLFAFGLPIMFFMYAESPLIIGLVYPSEYKDAIWMQQYLVWTIVLSFENNLFAYLMMVAGKVNLLLVFSIFTTAANLVLNVALVPSTGLLGGCLVIIFTKLLMTILTFYYCRVNYHFVTEKEFLFPLLLGALCFGWFVFLEPLVSVHPAVAITLAVYFFALRMFGRRFLGPLPRHVGPSA</sequence>
<dbReference type="InterPro" id="IPR050833">
    <property type="entry name" value="Poly_Biosynth_Transport"/>
</dbReference>
<dbReference type="GO" id="GO:0005886">
    <property type="term" value="C:plasma membrane"/>
    <property type="evidence" value="ECO:0007669"/>
    <property type="project" value="UniProtKB-SubCell"/>
</dbReference>
<feature type="transmembrane region" description="Helical" evidence="6">
    <location>
        <begin position="166"/>
        <end position="196"/>
    </location>
</feature>
<feature type="transmembrane region" description="Helical" evidence="6">
    <location>
        <begin position="20"/>
        <end position="43"/>
    </location>
</feature>
<feature type="transmembrane region" description="Helical" evidence="6">
    <location>
        <begin position="216"/>
        <end position="237"/>
    </location>
</feature>
<evidence type="ECO:0000256" key="5">
    <source>
        <dbReference type="ARBA" id="ARBA00023136"/>
    </source>
</evidence>
<accession>A0A7C4EV92</accession>
<keyword evidence="5 6" id="KW-0472">Membrane</keyword>